<dbReference type="InterPro" id="IPR021851">
    <property type="entry name" value="DUF3455"/>
</dbReference>
<feature type="chain" id="PRO_5045136849" evidence="1">
    <location>
        <begin position="35"/>
        <end position="191"/>
    </location>
</feature>
<evidence type="ECO:0000256" key="1">
    <source>
        <dbReference type="SAM" id="SignalP"/>
    </source>
</evidence>
<protein>
    <submittedName>
        <fullName evidence="2">DUF3455 domain-containing protein</fullName>
    </submittedName>
</protein>
<dbReference type="PANTHER" id="PTHR35567">
    <property type="entry name" value="MALATE DEHYDROGENASE (AFU_ORTHOLOGUE AFUA_2G13800)"/>
    <property type="match status" value="1"/>
</dbReference>
<name>A0ABU6K7T2_9RHOO</name>
<dbReference type="PROSITE" id="PS51257">
    <property type="entry name" value="PROKAR_LIPOPROTEIN"/>
    <property type="match status" value="1"/>
</dbReference>
<organism evidence="2 3">
    <name type="scientific">Uliginosibacterium silvisoli</name>
    <dbReference type="NCBI Taxonomy" id="3114758"/>
    <lineage>
        <taxon>Bacteria</taxon>
        <taxon>Pseudomonadati</taxon>
        <taxon>Pseudomonadota</taxon>
        <taxon>Betaproteobacteria</taxon>
        <taxon>Rhodocyclales</taxon>
        <taxon>Zoogloeaceae</taxon>
        <taxon>Uliginosibacterium</taxon>
    </lineage>
</organism>
<dbReference type="Pfam" id="PF11937">
    <property type="entry name" value="DUF3455"/>
    <property type="match status" value="1"/>
</dbReference>
<evidence type="ECO:0000313" key="3">
    <source>
        <dbReference type="Proteomes" id="UP001331561"/>
    </source>
</evidence>
<accession>A0ABU6K7T2</accession>
<dbReference type="Proteomes" id="UP001331561">
    <property type="component" value="Unassembled WGS sequence"/>
</dbReference>
<proteinExistence type="predicted"/>
<comment type="caution">
    <text evidence="2">The sequence shown here is derived from an EMBL/GenBank/DDBJ whole genome shotgun (WGS) entry which is preliminary data.</text>
</comment>
<dbReference type="EMBL" id="JAYXHS010000003">
    <property type="protein sequence ID" value="MEC5387491.1"/>
    <property type="molecule type" value="Genomic_DNA"/>
</dbReference>
<gene>
    <name evidence="2" type="ORF">VVD49_17300</name>
</gene>
<feature type="signal peptide" evidence="1">
    <location>
        <begin position="1"/>
        <end position="34"/>
    </location>
</feature>
<evidence type="ECO:0000313" key="2">
    <source>
        <dbReference type="EMBL" id="MEC5387491.1"/>
    </source>
</evidence>
<dbReference type="PANTHER" id="PTHR35567:SF1">
    <property type="entry name" value="CONSERVED FUNGAL PROTEIN (AFU_ORTHOLOGUE AFUA_1G14230)"/>
    <property type="match status" value="1"/>
</dbReference>
<reference evidence="2 3" key="1">
    <citation type="submission" date="2024-01" db="EMBL/GenBank/DDBJ databases">
        <title>Uliginosibacterium soil sp. nov.</title>
        <authorList>
            <person name="Lv Y."/>
        </authorList>
    </citation>
    <scope>NUCLEOTIDE SEQUENCE [LARGE SCALE GENOMIC DNA]</scope>
    <source>
        <strain evidence="2 3">H3</strain>
    </source>
</reference>
<sequence>MSSIRAPRFSRALTLSPAVVLLAACSSMSGPAPTASKFSQTDLPAPIQVPAGNRVAMETVGTGDITYECRDKANAPGQTEWVFVGPDARLLDRSGKQVGKYYGPPATWEAADGSKITGTQLAVAPASPTSLPYQLVKANPAVGSGAMSGVTYIQRVALQGGIAPASPCTAETKGKKQIVKYQADYIFWTAS</sequence>
<keyword evidence="3" id="KW-1185">Reference proteome</keyword>
<dbReference type="RefSeq" id="WP_327600460.1">
    <property type="nucleotide sequence ID" value="NZ_JAYXHS010000003.1"/>
</dbReference>
<keyword evidence="1" id="KW-0732">Signal</keyword>